<dbReference type="EMBL" id="CAJNOO010000211">
    <property type="protein sequence ID" value="CAF0859124.1"/>
    <property type="molecule type" value="Genomic_DNA"/>
</dbReference>
<dbReference type="OrthoDB" id="10136616at2759"/>
<accession>A0A813WV58</accession>
<comment type="caution">
    <text evidence="1">The sequence shown here is derived from an EMBL/GenBank/DDBJ whole genome shotgun (WGS) entry which is preliminary data.</text>
</comment>
<dbReference type="Proteomes" id="UP000663882">
    <property type="component" value="Unassembled WGS sequence"/>
</dbReference>
<gene>
    <name evidence="1" type="ORF">RFH988_LOCUS6872</name>
</gene>
<dbReference type="AlphaFoldDB" id="A0A813WV58"/>
<reference evidence="1" key="1">
    <citation type="submission" date="2021-02" db="EMBL/GenBank/DDBJ databases">
        <authorList>
            <person name="Nowell W R."/>
        </authorList>
    </citation>
    <scope>NUCLEOTIDE SEQUENCE</scope>
</reference>
<evidence type="ECO:0000313" key="2">
    <source>
        <dbReference type="Proteomes" id="UP000663882"/>
    </source>
</evidence>
<evidence type="ECO:0000313" key="1">
    <source>
        <dbReference type="EMBL" id="CAF0859124.1"/>
    </source>
</evidence>
<name>A0A813WV58_9BILA</name>
<sequence>MKIPKLKYFSLKSRIIGDDELIYLKLIINKVNYIEKLKIRLNIKESMNDNCIIDGNFLDKYLMINILNNLIDFDFYIVSKCKMLFSNDIQKIINSFKIHRFFNDYHWKNIQCFFDKNMSYQHISSNEIIFKPKYFCGIIDYPTIFDWQFVKYISVGLCSSIYLFLKQFDDIFPHINSIQFNMVRPKYREGYRCQVMSRKWIESLRTSESIVKHVTVFEENLCQLVEQLKQFVYLDIYGQTDQEKIEPYRSMVHKSFPNSRLIIDISRFRLWF</sequence>
<proteinExistence type="predicted"/>
<organism evidence="1 2">
    <name type="scientific">Rotaria sordida</name>
    <dbReference type="NCBI Taxonomy" id="392033"/>
    <lineage>
        <taxon>Eukaryota</taxon>
        <taxon>Metazoa</taxon>
        <taxon>Spiralia</taxon>
        <taxon>Gnathifera</taxon>
        <taxon>Rotifera</taxon>
        <taxon>Eurotatoria</taxon>
        <taxon>Bdelloidea</taxon>
        <taxon>Philodinida</taxon>
        <taxon>Philodinidae</taxon>
        <taxon>Rotaria</taxon>
    </lineage>
</organism>
<protein>
    <submittedName>
        <fullName evidence="1">Uncharacterized protein</fullName>
    </submittedName>
</protein>